<dbReference type="SUPFAM" id="SSF56176">
    <property type="entry name" value="FAD-binding/transporter-associated domain-like"/>
    <property type="match status" value="1"/>
</dbReference>
<dbReference type="InterPro" id="IPR016166">
    <property type="entry name" value="FAD-bd_PCMH"/>
</dbReference>
<evidence type="ECO:0000256" key="2">
    <source>
        <dbReference type="ARBA" id="ARBA00022827"/>
    </source>
</evidence>
<feature type="domain" description="FAD-binding PCMH-type" evidence="3">
    <location>
        <begin position="23"/>
        <end position="195"/>
    </location>
</feature>
<evidence type="ECO:0000313" key="5">
    <source>
        <dbReference type="Proteomes" id="UP001162780"/>
    </source>
</evidence>
<protein>
    <submittedName>
        <fullName evidence="4">FAD-binding oxidoreductase</fullName>
    </submittedName>
</protein>
<dbReference type="InterPro" id="IPR016164">
    <property type="entry name" value="FAD-linked_Oxase-like_C"/>
</dbReference>
<evidence type="ECO:0000313" key="4">
    <source>
        <dbReference type="EMBL" id="WAR43161.1"/>
    </source>
</evidence>
<dbReference type="PROSITE" id="PS51387">
    <property type="entry name" value="FAD_PCMH"/>
    <property type="match status" value="1"/>
</dbReference>
<sequence length="458" mass="52685">MTSNSATDQRLMPGQRVSDWGRMKYANVANIARPQTEDDLRAILAHAKEHDLKISVRGIGHNTVGQSIVDNGIMIDMMAMNQIIELNEQAKTLRVQAGATWAQLTPLLEQKRLSLSTKQEFNIFSVGGSLAANIHGKSIDYAALITHVKSFRILTADGEIIEASREHNYALFRAAIGGWGLLGIVVDVTFQLIDDRIVEKSEVVYMKREPLLDAYRERIQRDPAATPLCYGFLDTSFDNGYYLTYRYLESGETYSLDELKRDETHPLVVDILVWLQRRCAFVRRKAFNLTWATSGNPDKTLLSRRLLLWDKPPKAFNDLLLQKYYLPLDRFQGFLGKAQTIFQRYEKDIKLMMLHFRFQPANNEAMLASLQQEAMCFFPVYLAEKDDANWVAVYEKVSHELVEEVLAHGGSFYLTFVPATLDQVRRAFPHWNDFVETKRRYDPEERFTSLFYENLRAG</sequence>
<accession>A0ABY7GFC3</accession>
<keyword evidence="5" id="KW-1185">Reference proteome</keyword>
<name>A0ABY7GFC3_9GAMM</name>
<dbReference type="InterPro" id="IPR006094">
    <property type="entry name" value="Oxid_FAD_bind_N"/>
</dbReference>
<evidence type="ECO:0000259" key="3">
    <source>
        <dbReference type="PROSITE" id="PS51387"/>
    </source>
</evidence>
<dbReference type="InterPro" id="IPR016169">
    <property type="entry name" value="FAD-bd_PCMH_sub2"/>
</dbReference>
<dbReference type="InterPro" id="IPR016167">
    <property type="entry name" value="FAD-bd_PCMH_sub1"/>
</dbReference>
<proteinExistence type="predicted"/>
<dbReference type="RefSeq" id="WP_255188142.1">
    <property type="nucleotide sequence ID" value="NZ_CP113517.1"/>
</dbReference>
<dbReference type="PANTHER" id="PTHR43762:SF1">
    <property type="entry name" value="D-ARABINONO-1,4-LACTONE OXIDASE"/>
    <property type="match status" value="1"/>
</dbReference>
<dbReference type="InterPro" id="IPR010031">
    <property type="entry name" value="FAD_lactone_oxidase-like"/>
</dbReference>
<gene>
    <name evidence="4" type="ORF">NM686_012230</name>
</gene>
<evidence type="ECO:0000256" key="1">
    <source>
        <dbReference type="ARBA" id="ARBA00022630"/>
    </source>
</evidence>
<organism evidence="4 5">
    <name type="scientific">Methylomonas rapida</name>
    <dbReference type="NCBI Taxonomy" id="2963939"/>
    <lineage>
        <taxon>Bacteria</taxon>
        <taxon>Pseudomonadati</taxon>
        <taxon>Pseudomonadota</taxon>
        <taxon>Gammaproteobacteria</taxon>
        <taxon>Methylococcales</taxon>
        <taxon>Methylococcaceae</taxon>
        <taxon>Methylomonas</taxon>
    </lineage>
</organism>
<dbReference type="InterPro" id="IPR036318">
    <property type="entry name" value="FAD-bd_PCMH-like_sf"/>
</dbReference>
<dbReference type="Gene3D" id="3.30.465.10">
    <property type="match status" value="1"/>
</dbReference>
<keyword evidence="1" id="KW-0285">Flavoprotein</keyword>
<dbReference type="PANTHER" id="PTHR43762">
    <property type="entry name" value="L-GULONOLACTONE OXIDASE"/>
    <property type="match status" value="1"/>
</dbReference>
<keyword evidence="2" id="KW-0274">FAD</keyword>
<dbReference type="Pfam" id="PF01565">
    <property type="entry name" value="FAD_binding_4"/>
    <property type="match status" value="1"/>
</dbReference>
<dbReference type="Gene3D" id="3.30.43.10">
    <property type="entry name" value="Uridine Diphospho-n-acetylenolpyruvylglucosamine Reductase, domain 2"/>
    <property type="match status" value="1"/>
</dbReference>
<dbReference type="SUPFAM" id="SSF55103">
    <property type="entry name" value="FAD-linked oxidases, C-terminal domain"/>
    <property type="match status" value="1"/>
</dbReference>
<dbReference type="Proteomes" id="UP001162780">
    <property type="component" value="Chromosome"/>
</dbReference>
<reference evidence="4" key="1">
    <citation type="submission" date="2022-11" db="EMBL/GenBank/DDBJ databases">
        <title>Methylomonas rapida sp. nov., Carotenoid-Producing Obligate Methanotrophs with High Growth Characteristics and Biotechnological Potential.</title>
        <authorList>
            <person name="Tikhonova E.N."/>
            <person name="Suleimanov R.Z."/>
            <person name="Miroshnikov K."/>
            <person name="Oshkin I.Y."/>
            <person name="Belova S.E."/>
            <person name="Danilova O.V."/>
            <person name="Ashikhmin A."/>
            <person name="Konopkin A."/>
            <person name="But S.Y."/>
            <person name="Khmelenina V.N."/>
            <person name="Kuznetsov N."/>
            <person name="Pimenov N.V."/>
            <person name="Dedysh S.N."/>
        </authorList>
    </citation>
    <scope>NUCLEOTIDE SEQUENCE</scope>
    <source>
        <strain evidence="4">MP1</strain>
    </source>
</reference>
<dbReference type="EMBL" id="CP113517">
    <property type="protein sequence ID" value="WAR43161.1"/>
    <property type="molecule type" value="Genomic_DNA"/>
</dbReference>